<evidence type="ECO:0000313" key="4">
    <source>
        <dbReference type="Proteomes" id="UP000678393"/>
    </source>
</evidence>
<evidence type="ECO:0000256" key="1">
    <source>
        <dbReference type="SAM" id="MobiDB-lite"/>
    </source>
</evidence>
<feature type="signal peptide" evidence="2">
    <location>
        <begin position="1"/>
        <end position="23"/>
    </location>
</feature>
<name>A0A8S3Z9F3_9EUPU</name>
<dbReference type="AlphaFoldDB" id="A0A8S3Z9F3"/>
<feature type="region of interest" description="Disordered" evidence="1">
    <location>
        <begin position="121"/>
        <end position="205"/>
    </location>
</feature>
<dbReference type="EMBL" id="CAJHNH020001779">
    <property type="protein sequence ID" value="CAG5124430.1"/>
    <property type="molecule type" value="Genomic_DNA"/>
</dbReference>
<proteinExistence type="predicted"/>
<comment type="caution">
    <text evidence="3">The sequence shown here is derived from an EMBL/GenBank/DDBJ whole genome shotgun (WGS) entry which is preliminary data.</text>
</comment>
<gene>
    <name evidence="3" type="ORF">CUNI_LOCUS9988</name>
</gene>
<dbReference type="OrthoDB" id="6020543at2759"/>
<keyword evidence="2" id="KW-0732">Signal</keyword>
<sequence>MALRYLVTMVALALLSEILPAASFIRYLNNPCLSSPDSCTGNLDGNYPICHPGCQSGDYIACSNGFGYIMPCPVGWYSGNGGSFLKKMMYDPSSDSCELSTPHCLRLGESSPATPITTILTTTTPAAETSETTTPQITTPTTTPTTNNLTTSMTPPETITPTTTTLTTSTSPSETTTPTTESSITTPPTITSMNPSTTIPTTTTPRTPEACMAAMAPTCKGLPNGSYPACPPDCRNGLYFLCENELHKQKTCERLFHPIFGYVQGVFDPPVGRCRFYSGSCPTP</sequence>
<feature type="chain" id="PRO_5035855553" evidence="2">
    <location>
        <begin position="24"/>
        <end position="284"/>
    </location>
</feature>
<reference evidence="3" key="1">
    <citation type="submission" date="2021-04" db="EMBL/GenBank/DDBJ databases">
        <authorList>
            <consortium name="Molecular Ecology Group"/>
        </authorList>
    </citation>
    <scope>NUCLEOTIDE SEQUENCE</scope>
</reference>
<evidence type="ECO:0000313" key="3">
    <source>
        <dbReference type="EMBL" id="CAG5124430.1"/>
    </source>
</evidence>
<evidence type="ECO:0000256" key="2">
    <source>
        <dbReference type="SAM" id="SignalP"/>
    </source>
</evidence>
<keyword evidence="4" id="KW-1185">Reference proteome</keyword>
<accession>A0A8S3Z9F3</accession>
<organism evidence="3 4">
    <name type="scientific">Candidula unifasciata</name>
    <dbReference type="NCBI Taxonomy" id="100452"/>
    <lineage>
        <taxon>Eukaryota</taxon>
        <taxon>Metazoa</taxon>
        <taxon>Spiralia</taxon>
        <taxon>Lophotrochozoa</taxon>
        <taxon>Mollusca</taxon>
        <taxon>Gastropoda</taxon>
        <taxon>Heterobranchia</taxon>
        <taxon>Euthyneura</taxon>
        <taxon>Panpulmonata</taxon>
        <taxon>Eupulmonata</taxon>
        <taxon>Stylommatophora</taxon>
        <taxon>Helicina</taxon>
        <taxon>Helicoidea</taxon>
        <taxon>Geomitridae</taxon>
        <taxon>Candidula</taxon>
    </lineage>
</organism>
<protein>
    <submittedName>
        <fullName evidence="3">Uncharacterized protein</fullName>
    </submittedName>
</protein>
<dbReference type="Proteomes" id="UP000678393">
    <property type="component" value="Unassembled WGS sequence"/>
</dbReference>